<feature type="non-terminal residue" evidence="2">
    <location>
        <position position="84"/>
    </location>
</feature>
<name>A0A699TS45_TANCI</name>
<feature type="region of interest" description="Disordered" evidence="1">
    <location>
        <begin position="1"/>
        <end position="28"/>
    </location>
</feature>
<dbReference type="EMBL" id="BKCJ011265162">
    <property type="protein sequence ID" value="GFD12371.1"/>
    <property type="molecule type" value="Genomic_DNA"/>
</dbReference>
<comment type="caution">
    <text evidence="2">The sequence shown here is derived from an EMBL/GenBank/DDBJ whole genome shotgun (WGS) entry which is preliminary data.</text>
</comment>
<evidence type="ECO:0000313" key="2">
    <source>
        <dbReference type="EMBL" id="GFD12371.1"/>
    </source>
</evidence>
<reference evidence="2" key="1">
    <citation type="journal article" date="2019" name="Sci. Rep.">
        <title>Draft genome of Tanacetum cinerariifolium, the natural source of mosquito coil.</title>
        <authorList>
            <person name="Yamashiro T."/>
            <person name="Shiraishi A."/>
            <person name="Satake H."/>
            <person name="Nakayama K."/>
        </authorList>
    </citation>
    <scope>NUCLEOTIDE SEQUENCE</scope>
</reference>
<dbReference type="AlphaFoldDB" id="A0A699TS45"/>
<sequence length="84" mass="9799">MEESTKRTASLKSQVKDKGKAKLVKKPKIQKSRKAQIAIDEEVSRRIEAEWNADMKDNIDWNEVVKQVQSRQSDAVRKYQALKR</sequence>
<organism evidence="2">
    <name type="scientific">Tanacetum cinerariifolium</name>
    <name type="common">Dalmatian daisy</name>
    <name type="synonym">Chrysanthemum cinerariifolium</name>
    <dbReference type="NCBI Taxonomy" id="118510"/>
    <lineage>
        <taxon>Eukaryota</taxon>
        <taxon>Viridiplantae</taxon>
        <taxon>Streptophyta</taxon>
        <taxon>Embryophyta</taxon>
        <taxon>Tracheophyta</taxon>
        <taxon>Spermatophyta</taxon>
        <taxon>Magnoliopsida</taxon>
        <taxon>eudicotyledons</taxon>
        <taxon>Gunneridae</taxon>
        <taxon>Pentapetalae</taxon>
        <taxon>asterids</taxon>
        <taxon>campanulids</taxon>
        <taxon>Asterales</taxon>
        <taxon>Asteraceae</taxon>
        <taxon>Asteroideae</taxon>
        <taxon>Anthemideae</taxon>
        <taxon>Anthemidinae</taxon>
        <taxon>Tanacetum</taxon>
    </lineage>
</organism>
<evidence type="ECO:0000256" key="1">
    <source>
        <dbReference type="SAM" id="MobiDB-lite"/>
    </source>
</evidence>
<protein>
    <submittedName>
        <fullName evidence="2">Uncharacterized protein</fullName>
    </submittedName>
</protein>
<gene>
    <name evidence="2" type="ORF">Tci_884340</name>
</gene>
<proteinExistence type="predicted"/>
<accession>A0A699TS45</accession>